<dbReference type="RefSeq" id="XP_007716222.1">
    <property type="nucleotide sequence ID" value="XM_007718032.1"/>
</dbReference>
<feature type="transmembrane region" description="Helical" evidence="2">
    <location>
        <begin position="262"/>
        <end position="282"/>
    </location>
</feature>
<feature type="domain" description="DUF6594" evidence="3">
    <location>
        <begin position="16"/>
        <end position="274"/>
    </location>
</feature>
<proteinExistence type="predicted"/>
<evidence type="ECO:0000313" key="4">
    <source>
        <dbReference type="EMBL" id="EUC29461.1"/>
    </source>
</evidence>
<dbReference type="EMBL" id="KI964746">
    <property type="protein sequence ID" value="EUC29461.1"/>
    <property type="molecule type" value="Genomic_DNA"/>
</dbReference>
<protein>
    <recommendedName>
        <fullName evidence="3">DUF6594 domain-containing protein</fullName>
    </recommendedName>
</protein>
<keyword evidence="2" id="KW-0812">Transmembrane</keyword>
<sequence length="288" mass="32114">MDIEKGTTDQSFLSGYPSLAAFIASDRDQTTTIFKRFNRLAARHLLHLQSQLAELQAEQDALDRKDALGPLEVKQYSRNWAEFTAATVNDPHQKRRKELSDEIGQTLKEYREALLYESQLASLPRPPKRTLEAFRFKFFNYGSGKPYPTLGAHSRALFDDDDDLVVLKVQDRDRLTAFLQDHCSRIFKVEKDRDGILYSSDQRIARTVTILCTLNAAALLVGAIVTLYAISSEKSKLGVIALFTALFAANVGILTNSRRSEVFAATAGYAAVLVVFVSGNIGTQETGR</sequence>
<dbReference type="GeneID" id="19146571"/>
<gene>
    <name evidence="4" type="ORF">COCCADRAFT_29450</name>
</gene>
<feature type="transmembrane region" description="Helical" evidence="2">
    <location>
        <begin position="208"/>
        <end position="231"/>
    </location>
</feature>
<dbReference type="PANTHER" id="PTHR34502:SF4">
    <property type="entry name" value="DUF6594 DOMAIN-CONTAINING PROTEIN"/>
    <property type="match status" value="1"/>
</dbReference>
<dbReference type="InterPro" id="IPR046529">
    <property type="entry name" value="DUF6594"/>
</dbReference>
<keyword evidence="5" id="KW-1185">Reference proteome</keyword>
<feature type="coiled-coil region" evidence="1">
    <location>
        <begin position="38"/>
        <end position="65"/>
    </location>
</feature>
<dbReference type="eggNOG" id="ENOG502S5VZ">
    <property type="taxonomic scope" value="Eukaryota"/>
</dbReference>
<dbReference type="Proteomes" id="UP000053841">
    <property type="component" value="Unassembled WGS sequence"/>
</dbReference>
<reference evidence="4 5" key="1">
    <citation type="journal article" date="2013" name="PLoS Genet.">
        <title>Comparative genome structure, secondary metabolite, and effector coding capacity across Cochliobolus pathogens.</title>
        <authorList>
            <person name="Condon B.J."/>
            <person name="Leng Y."/>
            <person name="Wu D."/>
            <person name="Bushley K.E."/>
            <person name="Ohm R.A."/>
            <person name="Otillar R."/>
            <person name="Martin J."/>
            <person name="Schackwitz W."/>
            <person name="Grimwood J."/>
            <person name="MohdZainudin N."/>
            <person name="Xue C."/>
            <person name="Wang R."/>
            <person name="Manning V.A."/>
            <person name="Dhillon B."/>
            <person name="Tu Z.J."/>
            <person name="Steffenson B.J."/>
            <person name="Salamov A."/>
            <person name="Sun H."/>
            <person name="Lowry S."/>
            <person name="LaButti K."/>
            <person name="Han J."/>
            <person name="Copeland A."/>
            <person name="Lindquist E."/>
            <person name="Barry K."/>
            <person name="Schmutz J."/>
            <person name="Baker S.E."/>
            <person name="Ciuffetti L.M."/>
            <person name="Grigoriev I.V."/>
            <person name="Zhong S."/>
            <person name="Turgeon B.G."/>
        </authorList>
    </citation>
    <scope>NUCLEOTIDE SEQUENCE [LARGE SCALE GENOMIC DNA]</scope>
    <source>
        <strain evidence="4 5">26-R-13</strain>
    </source>
</reference>
<dbReference type="HOGENOM" id="CLU_051118_0_0_1"/>
<evidence type="ECO:0000256" key="2">
    <source>
        <dbReference type="SAM" id="Phobius"/>
    </source>
</evidence>
<dbReference type="AlphaFoldDB" id="W6YE54"/>
<dbReference type="PANTHER" id="PTHR34502">
    <property type="entry name" value="DUF6594 DOMAIN-CONTAINING PROTEIN-RELATED"/>
    <property type="match status" value="1"/>
</dbReference>
<evidence type="ECO:0000256" key="1">
    <source>
        <dbReference type="SAM" id="Coils"/>
    </source>
</evidence>
<accession>W6YE54</accession>
<evidence type="ECO:0000313" key="5">
    <source>
        <dbReference type="Proteomes" id="UP000053841"/>
    </source>
</evidence>
<keyword evidence="1" id="KW-0175">Coiled coil</keyword>
<organism evidence="4 5">
    <name type="scientific">Cochliobolus carbonum (strain 26-R-13)</name>
    <name type="common">Maize leaf spot fungus</name>
    <name type="synonym">Bipolaris zeicola</name>
    <dbReference type="NCBI Taxonomy" id="930089"/>
    <lineage>
        <taxon>Eukaryota</taxon>
        <taxon>Fungi</taxon>
        <taxon>Dikarya</taxon>
        <taxon>Ascomycota</taxon>
        <taxon>Pezizomycotina</taxon>
        <taxon>Dothideomycetes</taxon>
        <taxon>Pleosporomycetidae</taxon>
        <taxon>Pleosporales</taxon>
        <taxon>Pleosporineae</taxon>
        <taxon>Pleosporaceae</taxon>
        <taxon>Bipolaris</taxon>
    </lineage>
</organism>
<dbReference type="Pfam" id="PF20237">
    <property type="entry name" value="DUF6594"/>
    <property type="match status" value="1"/>
</dbReference>
<feature type="transmembrane region" description="Helical" evidence="2">
    <location>
        <begin position="237"/>
        <end position="255"/>
    </location>
</feature>
<dbReference type="KEGG" id="bze:COCCADRAFT_29450"/>
<keyword evidence="2" id="KW-0472">Membrane</keyword>
<dbReference type="OrthoDB" id="3533814at2759"/>
<name>W6YE54_COCC2</name>
<keyword evidence="2" id="KW-1133">Transmembrane helix</keyword>
<evidence type="ECO:0000259" key="3">
    <source>
        <dbReference type="Pfam" id="PF20237"/>
    </source>
</evidence>